<dbReference type="InterPro" id="IPR052155">
    <property type="entry name" value="Biofilm_reg_signaling"/>
</dbReference>
<dbReference type="Pfam" id="PF00990">
    <property type="entry name" value="GGDEF"/>
    <property type="match status" value="1"/>
</dbReference>
<dbReference type="SUPFAM" id="SSF55073">
    <property type="entry name" value="Nucleotide cyclase"/>
    <property type="match status" value="1"/>
</dbReference>
<feature type="transmembrane region" description="Helical" evidence="2">
    <location>
        <begin position="91"/>
        <end position="109"/>
    </location>
</feature>
<evidence type="ECO:0000259" key="3">
    <source>
        <dbReference type="PROSITE" id="PS50112"/>
    </source>
</evidence>
<accession>A0A1E5PEY1</accession>
<dbReference type="InterPro" id="IPR004839">
    <property type="entry name" value="Aminotransferase_I/II_large"/>
</dbReference>
<dbReference type="InterPro" id="IPR000160">
    <property type="entry name" value="GGDEF_dom"/>
</dbReference>
<keyword evidence="6" id="KW-0032">Aminotransferase</keyword>
<dbReference type="OrthoDB" id="23692at2"/>
<dbReference type="CDD" id="cd01948">
    <property type="entry name" value="EAL"/>
    <property type="match status" value="1"/>
</dbReference>
<dbReference type="CDD" id="cd01949">
    <property type="entry name" value="GGDEF"/>
    <property type="match status" value="1"/>
</dbReference>
<organism evidence="6 7">
    <name type="scientific">Streptomyces agglomeratus</name>
    <dbReference type="NCBI Taxonomy" id="285458"/>
    <lineage>
        <taxon>Bacteria</taxon>
        <taxon>Bacillati</taxon>
        <taxon>Actinomycetota</taxon>
        <taxon>Actinomycetes</taxon>
        <taxon>Kitasatosporales</taxon>
        <taxon>Streptomycetaceae</taxon>
        <taxon>Streptomyces</taxon>
    </lineage>
</organism>
<protein>
    <submittedName>
        <fullName evidence="6">Aminotransferase class I/II</fullName>
    </submittedName>
</protein>
<dbReference type="Proteomes" id="UP000095759">
    <property type="component" value="Unassembled WGS sequence"/>
</dbReference>
<evidence type="ECO:0000259" key="4">
    <source>
        <dbReference type="PROSITE" id="PS50883"/>
    </source>
</evidence>
<feature type="compositionally biased region" description="Pro residues" evidence="1">
    <location>
        <begin position="1050"/>
        <end position="1066"/>
    </location>
</feature>
<feature type="region of interest" description="Disordered" evidence="1">
    <location>
        <begin position="358"/>
        <end position="395"/>
    </location>
</feature>
<dbReference type="Pfam" id="PF08448">
    <property type="entry name" value="PAS_4"/>
    <property type="match status" value="1"/>
</dbReference>
<dbReference type="Pfam" id="PF00155">
    <property type="entry name" value="Aminotran_1_2"/>
    <property type="match status" value="1"/>
</dbReference>
<feature type="domain" description="GGDEF" evidence="5">
    <location>
        <begin position="635"/>
        <end position="767"/>
    </location>
</feature>
<proteinExistence type="predicted"/>
<feature type="transmembrane region" description="Helical" evidence="2">
    <location>
        <begin position="50"/>
        <end position="71"/>
    </location>
</feature>
<dbReference type="SMART" id="SM00052">
    <property type="entry name" value="EAL"/>
    <property type="match status" value="1"/>
</dbReference>
<name>A0A1E5PEY1_9ACTN</name>
<dbReference type="InterPro" id="IPR015421">
    <property type="entry name" value="PyrdxlP-dep_Trfase_major"/>
</dbReference>
<feature type="transmembrane region" description="Helical" evidence="2">
    <location>
        <begin position="23"/>
        <end position="43"/>
    </location>
</feature>
<evidence type="ECO:0000313" key="7">
    <source>
        <dbReference type="Proteomes" id="UP000095759"/>
    </source>
</evidence>
<dbReference type="EMBL" id="MEHJ01000001">
    <property type="protein sequence ID" value="OEJ28091.1"/>
    <property type="molecule type" value="Genomic_DNA"/>
</dbReference>
<dbReference type="InterPro" id="IPR015424">
    <property type="entry name" value="PyrdxlP-dep_Trfase"/>
</dbReference>
<feature type="region of interest" description="Disordered" evidence="1">
    <location>
        <begin position="1037"/>
        <end position="1093"/>
    </location>
</feature>
<dbReference type="SMART" id="SM00267">
    <property type="entry name" value="GGDEF"/>
    <property type="match status" value="1"/>
</dbReference>
<dbReference type="InterPro" id="IPR015422">
    <property type="entry name" value="PyrdxlP-dep_Trfase_small"/>
</dbReference>
<dbReference type="PROSITE" id="PS50112">
    <property type="entry name" value="PAS"/>
    <property type="match status" value="1"/>
</dbReference>
<dbReference type="InterPro" id="IPR035919">
    <property type="entry name" value="EAL_sf"/>
</dbReference>
<dbReference type="SUPFAM" id="SSF141868">
    <property type="entry name" value="EAL domain-like"/>
    <property type="match status" value="1"/>
</dbReference>
<feature type="transmembrane region" description="Helical" evidence="2">
    <location>
        <begin position="183"/>
        <end position="203"/>
    </location>
</feature>
<dbReference type="Pfam" id="PF00563">
    <property type="entry name" value="EAL"/>
    <property type="match status" value="1"/>
</dbReference>
<dbReference type="Gene3D" id="3.30.70.270">
    <property type="match status" value="1"/>
</dbReference>
<dbReference type="Gene3D" id="3.20.20.450">
    <property type="entry name" value="EAL domain"/>
    <property type="match status" value="1"/>
</dbReference>
<sequence length="1496" mass="161351">MAGYVVLVAGATAVCLTLPQAHAPLWAVIGLAGVVAVVAGVYIHRPAHRWPWWVLAAGLLAFAAGDTYYHVLEQYFDASNPFPSPADACYLATYPLFAVGLLGLVRYRWVGRDLPSLLDALIFTAGLALPVWVFLVQPLTRVEGLTWVQRAISIAYPLGDVLVLALLVRLLTPGFLTGRNRSVQLLVLGTVTLLGFDIAYGILQLNGLWQAGTVLDTGWVVFYTAWGLAALHPSMVELTARSHQPQSLLPPPTRLLLLSAAVLIAPGILLYEGLRGTAQDAAVIAAFSGLLILLVILRLTGMVVAHRKAVAREVALRTASASLVSATTPQEVARSCDVAVAALTGPEAGHASMLLSAGSGEDARAGPDAPAGGPGEWRDARTGETVPGPPVTPALRHTHVVPVTELGPRIASRLHHLPSAVVCPMIPPDRPPGGELPGVLIAAGPTGQLNETRGSLEILASHAGLAMERVALRQEIVRRESEAYFRTLVRNAADVILIIDEDNTVRYASPSAQAVFGDVHLVGVALPDLVDSRDRDRAARVLTAMWEGDHGESQDHWYVPRENGRIEVQVRCRDLRHDRTVRGLVATLRDVTEQRQLEHELTQRAFHDSLTGLPNRTLLLERIERALLRGRRESSLTCVLFIDLDDFKVVNDTMGHSVGDQLLAAVGGRLSETLRRTDTAARLGGDEFALLMEDAKEPVDAELLAAQVVHTLNRPFRLTGGSVSISASVGVATAVDSADSEDLLSHADLALYAAKAAGKRQWRRFQPKLGVRMLERHDLQANLGTAVANHEFALRYQPVVDLTAGEVVGFEALARWPHAQRGLIPPQQFIALAEETGHIAPLGSWVLDSATTDIAGLQRAAPRSAPYVSVNVSGRQFRETEFLDDVCKVLATPGLSPGSLQLELTETVLMRRDGQIEAVMHALKDLGVRIAVDDFGTGFSSLRYLREFPIDVLKIDKSFIDDITTDSQQVALVEGIVHIADTLGLQVIAEGIEEAAQRDLLARMGCRFGQGYLFARPMTLEQGAFLLRRPNGHFRPAAGRTGERAVATRPAPPAARAPAGPPPAAPAPEVLGPAAPEKENSMREAVAPPPGAIDPRWGDLERLRLTSPMSDAVFDEVRGRHIRSGDHWLVDFASCNYLGFDCDPEIIDAIEPVVRRWGTHPSWSRLLGSPRLYPEIEERLAALLRAPDTLLLPTATLIHASVIPVLAGQGHVFVEAAAHRTVYDGCVSARGQGATLQRFRADRPEQLDALLRGVPAGSPRLVCLDGVNSMTGNIPDVPELAAICRDLDATMYIDDTHGFGVIGERRADELCPYGSRGNSVVRHTGETYDNIVLVGGFSKAYSSLLAFLALSAPLKDLLKVAAGPYLYSGPSPTASLATTLAGLEVNDRRGDVVRAGLHRKAVWVLDHVRGLGIATPNEGALPIVEIPLTNASDLDAVSRFLWDSGIYVTLAAYPLVPRDRVGFRVQITALNSDEDIDRLNDTLTRLGERFPLSGRS</sequence>
<dbReference type="Gene3D" id="3.90.1150.10">
    <property type="entry name" value="Aspartate Aminotransferase, domain 1"/>
    <property type="match status" value="1"/>
</dbReference>
<keyword evidence="2" id="KW-0472">Membrane</keyword>
<dbReference type="SUPFAM" id="SSF53383">
    <property type="entry name" value="PLP-dependent transferases"/>
    <property type="match status" value="1"/>
</dbReference>
<dbReference type="InterPro" id="IPR000014">
    <property type="entry name" value="PAS"/>
</dbReference>
<keyword evidence="2" id="KW-1133">Transmembrane helix</keyword>
<dbReference type="PROSITE" id="PS50887">
    <property type="entry name" value="GGDEF"/>
    <property type="match status" value="1"/>
</dbReference>
<dbReference type="InterPro" id="IPR035965">
    <property type="entry name" value="PAS-like_dom_sf"/>
</dbReference>
<reference evidence="6 7" key="1">
    <citation type="submission" date="2016-08" db="EMBL/GenBank/DDBJ databases">
        <title>Complete genome sequence of Streptomyces agglomeratus strain 6-3-2, a novel anti-MRSA actinomycete isolated from Wuli of Tebit, China.</title>
        <authorList>
            <person name="Chen X."/>
        </authorList>
    </citation>
    <scope>NUCLEOTIDE SEQUENCE [LARGE SCALE GENOMIC DNA]</scope>
    <source>
        <strain evidence="6 7">6-3-2</strain>
    </source>
</reference>
<keyword evidence="6" id="KW-0808">Transferase</keyword>
<dbReference type="InterPro" id="IPR029787">
    <property type="entry name" value="Nucleotide_cyclase"/>
</dbReference>
<dbReference type="CDD" id="cd00130">
    <property type="entry name" value="PAS"/>
    <property type="match status" value="1"/>
</dbReference>
<dbReference type="InterPro" id="IPR001633">
    <property type="entry name" value="EAL_dom"/>
</dbReference>
<feature type="domain" description="PAS" evidence="3">
    <location>
        <begin position="481"/>
        <end position="517"/>
    </location>
</feature>
<feature type="transmembrane region" description="Helical" evidence="2">
    <location>
        <begin position="147"/>
        <end position="171"/>
    </location>
</feature>
<gene>
    <name evidence="6" type="ORF">AS594_29975</name>
</gene>
<evidence type="ECO:0000313" key="6">
    <source>
        <dbReference type="EMBL" id="OEJ28091.1"/>
    </source>
</evidence>
<dbReference type="PANTHER" id="PTHR44757:SF2">
    <property type="entry name" value="BIOFILM ARCHITECTURE MAINTENANCE PROTEIN MBAA"/>
    <property type="match status" value="1"/>
</dbReference>
<dbReference type="Gene3D" id="3.30.450.20">
    <property type="entry name" value="PAS domain"/>
    <property type="match status" value="1"/>
</dbReference>
<dbReference type="SUPFAM" id="SSF55785">
    <property type="entry name" value="PYP-like sensor domain (PAS domain)"/>
    <property type="match status" value="1"/>
</dbReference>
<dbReference type="Gene3D" id="3.40.640.10">
    <property type="entry name" value="Type I PLP-dependent aspartate aminotransferase-like (Major domain)"/>
    <property type="match status" value="1"/>
</dbReference>
<keyword evidence="2" id="KW-0812">Transmembrane</keyword>
<feature type="transmembrane region" description="Helical" evidence="2">
    <location>
        <begin position="116"/>
        <end position="135"/>
    </location>
</feature>
<keyword evidence="7" id="KW-1185">Reference proteome</keyword>
<dbReference type="PROSITE" id="PS50883">
    <property type="entry name" value="EAL"/>
    <property type="match status" value="1"/>
</dbReference>
<feature type="domain" description="EAL" evidence="4">
    <location>
        <begin position="776"/>
        <end position="1031"/>
    </location>
</feature>
<dbReference type="PANTHER" id="PTHR44757">
    <property type="entry name" value="DIGUANYLATE CYCLASE DGCP"/>
    <property type="match status" value="1"/>
</dbReference>
<dbReference type="GO" id="GO:0030170">
    <property type="term" value="F:pyridoxal phosphate binding"/>
    <property type="evidence" value="ECO:0007669"/>
    <property type="project" value="InterPro"/>
</dbReference>
<dbReference type="NCBIfam" id="TIGR00229">
    <property type="entry name" value="sensory_box"/>
    <property type="match status" value="1"/>
</dbReference>
<dbReference type="GO" id="GO:0008483">
    <property type="term" value="F:transaminase activity"/>
    <property type="evidence" value="ECO:0007669"/>
    <property type="project" value="UniProtKB-KW"/>
</dbReference>
<dbReference type="RefSeq" id="WP_069935509.1">
    <property type="nucleotide sequence ID" value="NZ_MEHJ01000001.1"/>
</dbReference>
<evidence type="ECO:0000256" key="2">
    <source>
        <dbReference type="SAM" id="Phobius"/>
    </source>
</evidence>
<comment type="caution">
    <text evidence="6">The sequence shown here is derived from an EMBL/GenBank/DDBJ whole genome shotgun (WGS) entry which is preliminary data.</text>
</comment>
<feature type="transmembrane region" description="Helical" evidence="2">
    <location>
        <begin position="252"/>
        <end position="271"/>
    </location>
</feature>
<dbReference type="STRING" id="285458.BGM19_06770"/>
<feature type="transmembrane region" description="Helical" evidence="2">
    <location>
        <begin position="283"/>
        <end position="305"/>
    </location>
</feature>
<evidence type="ECO:0000256" key="1">
    <source>
        <dbReference type="SAM" id="MobiDB-lite"/>
    </source>
</evidence>
<dbReference type="InterPro" id="IPR043128">
    <property type="entry name" value="Rev_trsase/Diguanyl_cyclase"/>
</dbReference>
<dbReference type="InterPro" id="IPR013656">
    <property type="entry name" value="PAS_4"/>
</dbReference>
<dbReference type="NCBIfam" id="TIGR00254">
    <property type="entry name" value="GGDEF"/>
    <property type="match status" value="1"/>
</dbReference>
<evidence type="ECO:0000259" key="5">
    <source>
        <dbReference type="PROSITE" id="PS50887"/>
    </source>
</evidence>